<dbReference type="eggNOG" id="COG4392">
    <property type="taxonomic scope" value="Bacteria"/>
</dbReference>
<dbReference type="Pfam" id="PF05437">
    <property type="entry name" value="AzlD"/>
    <property type="match status" value="1"/>
</dbReference>
<keyword evidence="3" id="KW-1185">Reference proteome</keyword>
<evidence type="ECO:0000313" key="3">
    <source>
        <dbReference type="Proteomes" id="UP000006001"/>
    </source>
</evidence>
<keyword evidence="1" id="KW-0812">Transmembrane</keyword>
<sequence>MPASDFLVILVLCATTMVLCRVAPVFALKGKELPPGFVTALGFIPPAAFAALVANDLFKPDLFVGDAWTWIAPLIAAAIVAVVGIKTKSMAWCIVVGVGALAALSSAPAALL</sequence>
<dbReference type="Proteomes" id="UP000006001">
    <property type="component" value="Unassembled WGS sequence"/>
</dbReference>
<evidence type="ECO:0000313" key="2">
    <source>
        <dbReference type="EMBL" id="EEZ62102.1"/>
    </source>
</evidence>
<feature type="transmembrane region" description="Helical" evidence="1">
    <location>
        <begin position="67"/>
        <end position="85"/>
    </location>
</feature>
<dbReference type="AlphaFoldDB" id="D0WEG4"/>
<accession>D0WEG4</accession>
<dbReference type="EMBL" id="ACUX02000004">
    <property type="protein sequence ID" value="EEZ62102.1"/>
    <property type="molecule type" value="Genomic_DNA"/>
</dbReference>
<dbReference type="STRING" id="649764.HMPREF0762_00194"/>
<dbReference type="GeneID" id="85006863"/>
<feature type="transmembrane region" description="Helical" evidence="1">
    <location>
        <begin position="92"/>
        <end position="111"/>
    </location>
</feature>
<keyword evidence="1" id="KW-1133">Transmembrane helix</keyword>
<dbReference type="HOGENOM" id="CLU_157896_0_1_11"/>
<name>D0WEG4_SLAES</name>
<evidence type="ECO:0000256" key="1">
    <source>
        <dbReference type="SAM" id="Phobius"/>
    </source>
</evidence>
<organism evidence="2 3">
    <name type="scientific">Slackia exigua (strain ATCC 700122 / DSM 15923 / CIP 105133 / JCM 11022 / KCTC 5966 / S-7)</name>
    <dbReference type="NCBI Taxonomy" id="649764"/>
    <lineage>
        <taxon>Bacteria</taxon>
        <taxon>Bacillati</taxon>
        <taxon>Actinomycetota</taxon>
        <taxon>Coriobacteriia</taxon>
        <taxon>Eggerthellales</taxon>
        <taxon>Eggerthellaceae</taxon>
        <taxon>Slackia</taxon>
    </lineage>
</organism>
<keyword evidence="1" id="KW-0472">Membrane</keyword>
<feature type="transmembrane region" description="Helical" evidence="1">
    <location>
        <begin position="35"/>
        <end position="55"/>
    </location>
</feature>
<comment type="caution">
    <text evidence="2">The sequence shown here is derived from an EMBL/GenBank/DDBJ whole genome shotgun (WGS) entry which is preliminary data.</text>
</comment>
<proteinExistence type="predicted"/>
<reference evidence="2" key="1">
    <citation type="submission" date="2009-10" db="EMBL/GenBank/DDBJ databases">
        <authorList>
            <person name="Weinstock G."/>
            <person name="Sodergren E."/>
            <person name="Clifton S."/>
            <person name="Fulton L."/>
            <person name="Fulton B."/>
            <person name="Courtney L."/>
            <person name="Fronick C."/>
            <person name="Harrison M."/>
            <person name="Strong C."/>
            <person name="Farmer C."/>
            <person name="Delahaunty K."/>
            <person name="Markovic C."/>
            <person name="Hall O."/>
            <person name="Minx P."/>
            <person name="Tomlinson C."/>
            <person name="Mitreva M."/>
            <person name="Nelson J."/>
            <person name="Hou S."/>
            <person name="Wollam A."/>
            <person name="Pepin K.H."/>
            <person name="Johnson M."/>
            <person name="Bhonagiri V."/>
            <person name="Nash W.E."/>
            <person name="Warren W."/>
            <person name="Chinwalla A."/>
            <person name="Mardis E.R."/>
            <person name="Wilson R.K."/>
        </authorList>
    </citation>
    <scope>NUCLEOTIDE SEQUENCE [LARGE SCALE GENOMIC DNA]</scope>
    <source>
        <strain evidence="2">ATCC 700122</strain>
    </source>
</reference>
<protein>
    <submittedName>
        <fullName evidence="2">Branched-chain amino acid transport protein (AzlD)</fullName>
    </submittedName>
</protein>
<dbReference type="OrthoDB" id="3177272at2"/>
<dbReference type="InterPro" id="IPR008407">
    <property type="entry name" value="Brnchd-chn_aa_trnsp_AzlD"/>
</dbReference>
<feature type="transmembrane region" description="Helical" evidence="1">
    <location>
        <begin position="6"/>
        <end position="28"/>
    </location>
</feature>
<dbReference type="RefSeq" id="WP_006361438.1">
    <property type="nucleotide sequence ID" value="NZ_GG700630.1"/>
</dbReference>
<gene>
    <name evidence="2" type="ORF">HMPREF0762_00194</name>
</gene>